<proteinExistence type="predicted"/>
<dbReference type="GeneID" id="89454188"/>
<protein>
    <submittedName>
        <fullName evidence="2">Uncharacterized protein</fullName>
    </submittedName>
</protein>
<keyword evidence="3" id="KW-1185">Reference proteome</keyword>
<accession>A3UAJ6</accession>
<keyword evidence="1" id="KW-0472">Membrane</keyword>
<dbReference type="Proteomes" id="UP000002297">
    <property type="component" value="Chromosome"/>
</dbReference>
<reference evidence="2 3" key="1">
    <citation type="journal article" date="2010" name="J. Bacteriol.">
        <title>The complete genome sequence of Croceibacter atlanticus HTCC2559T.</title>
        <authorList>
            <person name="Oh H.M."/>
            <person name="Kang I."/>
            <person name="Ferriera S."/>
            <person name="Giovannoni S.J."/>
            <person name="Cho J.C."/>
        </authorList>
    </citation>
    <scope>NUCLEOTIDE SEQUENCE [LARGE SCALE GENOMIC DNA]</scope>
    <source>
        <strain evidence="3">ATCC BAA-628 / HTCC2559 / KCTC 12090</strain>
    </source>
</reference>
<feature type="transmembrane region" description="Helical" evidence="1">
    <location>
        <begin position="36"/>
        <end position="54"/>
    </location>
</feature>
<name>A3UAJ6_CROAH</name>
<evidence type="ECO:0000256" key="1">
    <source>
        <dbReference type="SAM" id="Phobius"/>
    </source>
</evidence>
<dbReference type="RefSeq" id="WP_013188213.1">
    <property type="nucleotide sequence ID" value="NC_014230.1"/>
</dbReference>
<evidence type="ECO:0000313" key="2">
    <source>
        <dbReference type="EMBL" id="EAP86832.1"/>
    </source>
</evidence>
<gene>
    <name evidence="2" type="ordered locus">CA2559_12368</name>
</gene>
<keyword evidence="1" id="KW-0812">Transmembrane</keyword>
<dbReference type="STRING" id="216432.CA2559_12368"/>
<dbReference type="EMBL" id="CP002046">
    <property type="protein sequence ID" value="EAP86832.1"/>
    <property type="molecule type" value="Genomic_DNA"/>
</dbReference>
<keyword evidence="1" id="KW-1133">Transmembrane helix</keyword>
<dbReference type="KEGG" id="cat:CA2559_12368"/>
<dbReference type="AlphaFoldDB" id="A3UAJ6"/>
<evidence type="ECO:0000313" key="3">
    <source>
        <dbReference type="Proteomes" id="UP000002297"/>
    </source>
</evidence>
<organism evidence="2 3">
    <name type="scientific">Croceibacter atlanticus (strain ATCC BAA-628 / JCM 21780 / CIP 108009 / IAM 15332 / KCTC 12090 / HTCC2559)</name>
    <dbReference type="NCBI Taxonomy" id="216432"/>
    <lineage>
        <taxon>Bacteria</taxon>
        <taxon>Pseudomonadati</taxon>
        <taxon>Bacteroidota</taxon>
        <taxon>Flavobacteriia</taxon>
        <taxon>Flavobacteriales</taxon>
        <taxon>Flavobacteriaceae</taxon>
        <taxon>Croceibacter</taxon>
    </lineage>
</organism>
<feature type="transmembrane region" description="Helical" evidence="1">
    <location>
        <begin position="7"/>
        <end position="24"/>
    </location>
</feature>
<dbReference type="HOGENOM" id="CLU_2914743_0_0_10"/>
<sequence>MPKKSLVLYVVIFIVVYFGFNYFLQREVFAEKWPAILITSIVAGLFSGAVLYFLSKKNRKK</sequence>